<evidence type="ECO:0000256" key="6">
    <source>
        <dbReference type="SAM" id="MobiDB-lite"/>
    </source>
</evidence>
<dbReference type="Proteomes" id="UP000599074">
    <property type="component" value="Unassembled WGS sequence"/>
</dbReference>
<evidence type="ECO:0000256" key="3">
    <source>
        <dbReference type="ARBA" id="ARBA00022801"/>
    </source>
</evidence>
<keyword evidence="3 5" id="KW-0378">Hydrolase</keyword>
<dbReference type="InterPro" id="IPR020476">
    <property type="entry name" value="Nudix_hydrolase"/>
</dbReference>
<dbReference type="EMBL" id="BOON01000070">
    <property type="protein sequence ID" value="GII26241.1"/>
    <property type="molecule type" value="Genomic_DNA"/>
</dbReference>
<dbReference type="AlphaFoldDB" id="A0A8J3X3Q3"/>
<accession>A0A8J3X3Q3</accession>
<comment type="caution">
    <text evidence="8">The sequence shown here is derived from an EMBL/GenBank/DDBJ whole genome shotgun (WGS) entry which is preliminary data.</text>
</comment>
<evidence type="ECO:0000313" key="8">
    <source>
        <dbReference type="EMBL" id="GII26241.1"/>
    </source>
</evidence>
<evidence type="ECO:0000256" key="4">
    <source>
        <dbReference type="ARBA" id="ARBA00022842"/>
    </source>
</evidence>
<sequence length="159" mass="16969">MFGSTPHVSDDAQPARPRVSSGAVFFDPEGRVLLVNPTYKEYWNLPGGGVDAGETPYAGCVREVREELGLTPAIGPLRLAAWTSADGSGALFFVFDGGVLDPAQRAAISLDGRELSEYAFVTEAESRSMLPGWKARMLAEVLRACAEGGTRYLELDASA</sequence>
<comment type="cofactor">
    <cofactor evidence="1">
        <name>Mg(2+)</name>
        <dbReference type="ChEBI" id="CHEBI:18420"/>
    </cofactor>
</comment>
<dbReference type="PANTHER" id="PTHR43046:SF12">
    <property type="entry name" value="GDP-MANNOSE MANNOSYL HYDROLASE"/>
    <property type="match status" value="1"/>
</dbReference>
<organism evidence="8 9">
    <name type="scientific">Planosporangium mesophilum</name>
    <dbReference type="NCBI Taxonomy" id="689768"/>
    <lineage>
        <taxon>Bacteria</taxon>
        <taxon>Bacillati</taxon>
        <taxon>Actinomycetota</taxon>
        <taxon>Actinomycetes</taxon>
        <taxon>Micromonosporales</taxon>
        <taxon>Micromonosporaceae</taxon>
        <taxon>Planosporangium</taxon>
    </lineage>
</organism>
<evidence type="ECO:0000256" key="5">
    <source>
        <dbReference type="RuleBase" id="RU003476"/>
    </source>
</evidence>
<dbReference type="Pfam" id="PF00293">
    <property type="entry name" value="NUDIX"/>
    <property type="match status" value="1"/>
</dbReference>
<dbReference type="InterPro" id="IPR020084">
    <property type="entry name" value="NUDIX_hydrolase_CS"/>
</dbReference>
<dbReference type="PANTHER" id="PTHR43046">
    <property type="entry name" value="GDP-MANNOSE MANNOSYL HYDROLASE"/>
    <property type="match status" value="1"/>
</dbReference>
<gene>
    <name evidence="8" type="ORF">Pme01_58380</name>
</gene>
<proteinExistence type="inferred from homology"/>
<feature type="region of interest" description="Disordered" evidence="6">
    <location>
        <begin position="1"/>
        <end position="20"/>
    </location>
</feature>
<evidence type="ECO:0000256" key="1">
    <source>
        <dbReference type="ARBA" id="ARBA00001946"/>
    </source>
</evidence>
<dbReference type="SUPFAM" id="SSF55811">
    <property type="entry name" value="Nudix"/>
    <property type="match status" value="1"/>
</dbReference>
<name>A0A8J3X3Q3_9ACTN</name>
<keyword evidence="9" id="KW-1185">Reference proteome</keyword>
<dbReference type="Gene3D" id="3.90.79.10">
    <property type="entry name" value="Nucleoside Triphosphate Pyrophosphohydrolase"/>
    <property type="match status" value="1"/>
</dbReference>
<dbReference type="RefSeq" id="WP_168118036.1">
    <property type="nucleotide sequence ID" value="NZ_BOON01000070.1"/>
</dbReference>
<dbReference type="CDD" id="cd18876">
    <property type="entry name" value="NUDIX_Hydrolase"/>
    <property type="match status" value="1"/>
</dbReference>
<feature type="domain" description="Nudix hydrolase" evidence="7">
    <location>
        <begin position="16"/>
        <end position="143"/>
    </location>
</feature>
<evidence type="ECO:0000259" key="7">
    <source>
        <dbReference type="PROSITE" id="PS51462"/>
    </source>
</evidence>
<dbReference type="PROSITE" id="PS51462">
    <property type="entry name" value="NUDIX"/>
    <property type="match status" value="1"/>
</dbReference>
<dbReference type="PRINTS" id="PR00502">
    <property type="entry name" value="NUDIXFAMILY"/>
</dbReference>
<evidence type="ECO:0000313" key="9">
    <source>
        <dbReference type="Proteomes" id="UP000599074"/>
    </source>
</evidence>
<reference evidence="8" key="1">
    <citation type="submission" date="2021-01" db="EMBL/GenBank/DDBJ databases">
        <title>Whole genome shotgun sequence of Planosporangium mesophilum NBRC 109066.</title>
        <authorList>
            <person name="Komaki H."/>
            <person name="Tamura T."/>
        </authorList>
    </citation>
    <scope>NUCLEOTIDE SEQUENCE</scope>
    <source>
        <strain evidence="8">NBRC 109066</strain>
    </source>
</reference>
<dbReference type="InterPro" id="IPR015797">
    <property type="entry name" value="NUDIX_hydrolase-like_dom_sf"/>
</dbReference>
<dbReference type="GO" id="GO:0016787">
    <property type="term" value="F:hydrolase activity"/>
    <property type="evidence" value="ECO:0007669"/>
    <property type="project" value="UniProtKB-KW"/>
</dbReference>
<dbReference type="InterPro" id="IPR000086">
    <property type="entry name" value="NUDIX_hydrolase_dom"/>
</dbReference>
<dbReference type="PROSITE" id="PS00893">
    <property type="entry name" value="NUDIX_BOX"/>
    <property type="match status" value="1"/>
</dbReference>
<evidence type="ECO:0000256" key="2">
    <source>
        <dbReference type="ARBA" id="ARBA00005582"/>
    </source>
</evidence>
<comment type="similarity">
    <text evidence="2 5">Belongs to the Nudix hydrolase family.</text>
</comment>
<protein>
    <submittedName>
        <fullName evidence="8">NUDIX hydrolase</fullName>
    </submittedName>
</protein>
<keyword evidence="4" id="KW-0460">Magnesium</keyword>